<evidence type="ECO:0000313" key="3">
    <source>
        <dbReference type="EMBL" id="TET45570.1"/>
    </source>
</evidence>
<gene>
    <name evidence="3" type="ORF">E3J62_07365</name>
</gene>
<evidence type="ECO:0000259" key="2">
    <source>
        <dbReference type="Pfam" id="PF02954"/>
    </source>
</evidence>
<sequence length="105" mass="11938">MLLPQRQRNEPAKRRHTMRQERLSAVEKTLSVLKEVLTPFVTGLQESEDTKLHSLLTNALNQCLIEYALKTKGTQIAAAEFLGISRNTLRKKICKYNITSATALR</sequence>
<dbReference type="Gene3D" id="1.10.10.60">
    <property type="entry name" value="Homeodomain-like"/>
    <property type="match status" value="1"/>
</dbReference>
<dbReference type="PRINTS" id="PR01590">
    <property type="entry name" value="HTHFIS"/>
</dbReference>
<feature type="compositionally biased region" description="Basic and acidic residues" evidence="1">
    <location>
        <begin position="7"/>
        <end position="21"/>
    </location>
</feature>
<dbReference type="InterPro" id="IPR009057">
    <property type="entry name" value="Homeodomain-like_sf"/>
</dbReference>
<dbReference type="InterPro" id="IPR002197">
    <property type="entry name" value="HTH_Fis"/>
</dbReference>
<dbReference type="GO" id="GO:0043565">
    <property type="term" value="F:sequence-specific DNA binding"/>
    <property type="evidence" value="ECO:0007669"/>
    <property type="project" value="InterPro"/>
</dbReference>
<evidence type="ECO:0000256" key="1">
    <source>
        <dbReference type="SAM" id="MobiDB-lite"/>
    </source>
</evidence>
<feature type="domain" description="DNA binding HTH" evidence="2">
    <location>
        <begin position="63"/>
        <end position="96"/>
    </location>
</feature>
<dbReference type="SUPFAM" id="SSF46689">
    <property type="entry name" value="Homeodomain-like"/>
    <property type="match status" value="1"/>
</dbReference>
<dbReference type="Proteomes" id="UP000315525">
    <property type="component" value="Unassembled WGS sequence"/>
</dbReference>
<feature type="region of interest" description="Disordered" evidence="1">
    <location>
        <begin position="1"/>
        <end position="21"/>
    </location>
</feature>
<comment type="caution">
    <text evidence="3">The sequence shown here is derived from an EMBL/GenBank/DDBJ whole genome shotgun (WGS) entry which is preliminary data.</text>
</comment>
<proteinExistence type="predicted"/>
<protein>
    <recommendedName>
        <fullName evidence="2">DNA binding HTH domain-containing protein</fullName>
    </recommendedName>
</protein>
<dbReference type="Pfam" id="PF02954">
    <property type="entry name" value="HTH_8"/>
    <property type="match status" value="1"/>
</dbReference>
<reference evidence="3 4" key="1">
    <citation type="submission" date="2019-03" db="EMBL/GenBank/DDBJ databases">
        <title>Metabolic potential of uncultured bacteria and archaea associated with petroleum seepage in deep-sea sediments.</title>
        <authorList>
            <person name="Dong X."/>
            <person name="Hubert C."/>
        </authorList>
    </citation>
    <scope>NUCLEOTIDE SEQUENCE [LARGE SCALE GENOMIC DNA]</scope>
    <source>
        <strain evidence="3">E44_bin18</strain>
    </source>
</reference>
<dbReference type="AlphaFoldDB" id="A0A523USR0"/>
<accession>A0A523USR0</accession>
<evidence type="ECO:0000313" key="4">
    <source>
        <dbReference type="Proteomes" id="UP000315525"/>
    </source>
</evidence>
<name>A0A523USR0_UNCT6</name>
<organism evidence="3 4">
    <name type="scientific">candidate division TA06 bacterium</name>
    <dbReference type="NCBI Taxonomy" id="2250710"/>
    <lineage>
        <taxon>Bacteria</taxon>
        <taxon>Bacteria division TA06</taxon>
    </lineage>
</organism>
<dbReference type="EMBL" id="SOJN01000080">
    <property type="protein sequence ID" value="TET45570.1"/>
    <property type="molecule type" value="Genomic_DNA"/>
</dbReference>